<evidence type="ECO:0000256" key="3">
    <source>
        <dbReference type="ARBA" id="ARBA00004496"/>
    </source>
</evidence>
<keyword evidence="10" id="KW-0007">Acetylation</keyword>
<evidence type="ECO:0000256" key="13">
    <source>
        <dbReference type="ARBA" id="ARBA00023306"/>
    </source>
</evidence>
<accession>A0A4W6ES08</accession>
<evidence type="ECO:0000256" key="5">
    <source>
        <dbReference type="ARBA" id="ARBA00022454"/>
    </source>
</evidence>
<dbReference type="GO" id="GO:0051301">
    <property type="term" value="P:cell division"/>
    <property type="evidence" value="ECO:0007669"/>
    <property type="project" value="UniProtKB-KW"/>
</dbReference>
<dbReference type="Gene3D" id="1.25.10.10">
    <property type="entry name" value="Leucine-rich Repeat Variant"/>
    <property type="match status" value="1"/>
</dbReference>
<keyword evidence="12" id="KW-0539">Nucleus</keyword>
<evidence type="ECO:0000256" key="12">
    <source>
        <dbReference type="ARBA" id="ARBA00023242"/>
    </source>
</evidence>
<reference evidence="21" key="1">
    <citation type="submission" date="2015-09" db="EMBL/GenBank/DDBJ databases">
        <authorList>
            <person name="Sai Rama Sridatta P."/>
        </authorList>
    </citation>
    <scope>NUCLEOTIDE SEQUENCE [LARGE SCALE GENOMIC DNA]</scope>
</reference>
<dbReference type="FunFam" id="1.25.10.10:FF:000085">
    <property type="entry name" value="Wings apart-like protein homolog"/>
    <property type="match status" value="1"/>
</dbReference>
<dbReference type="GO" id="GO:0005634">
    <property type="term" value="C:nucleus"/>
    <property type="evidence" value="ECO:0007669"/>
    <property type="project" value="UniProtKB-SubCell"/>
</dbReference>
<evidence type="ECO:0000256" key="6">
    <source>
        <dbReference type="ARBA" id="ARBA00022490"/>
    </source>
</evidence>
<feature type="compositionally biased region" description="Polar residues" evidence="18">
    <location>
        <begin position="132"/>
        <end position="143"/>
    </location>
</feature>
<evidence type="ECO:0000256" key="9">
    <source>
        <dbReference type="ARBA" id="ARBA00022776"/>
    </source>
</evidence>
<dbReference type="SUPFAM" id="SSF48371">
    <property type="entry name" value="ARM repeat"/>
    <property type="match status" value="1"/>
</dbReference>
<dbReference type="GO" id="GO:0005694">
    <property type="term" value="C:chromosome"/>
    <property type="evidence" value="ECO:0007669"/>
    <property type="project" value="UniProtKB-SubCell"/>
</dbReference>
<proteinExistence type="inferred from homology"/>
<evidence type="ECO:0000313" key="21">
    <source>
        <dbReference type="Proteomes" id="UP000314980"/>
    </source>
</evidence>
<evidence type="ECO:0000256" key="4">
    <source>
        <dbReference type="ARBA" id="ARBA00006854"/>
    </source>
</evidence>
<feature type="compositionally biased region" description="Basic and acidic residues" evidence="18">
    <location>
        <begin position="54"/>
        <end position="66"/>
    </location>
</feature>
<sequence>MTSRFGKTYNRKGGEANSKFEEVFSNKRPTLTTKWGETTYKAQLGAKRPMLKSDVSELPKRPRLEDSDSEEDPFGFDSDDESKTVTPHSVSQLKVNEGDVTKTTAVQGGGAATAVTSAQGKQTFEVKVVKNSQPWYKSISDGNQKPAYVASFSNPVPSDDQNSSASQRPISSSTNIDTSLKLSTDAPGGSRDFQTSSFYDGLPSEEMKSAELEPSTEPPPEPVDNIPPSPFTLRASNCKKYQRPSRPNKTSSESGEKPTGTASAQDKPNSVLSAGASSTAASTKTAAKPTGRGGGRVRDYTVLHPSCLSVCNVTIQDSMERSTDDLITPAAPADLGEAGQMKKKSDAPPPKPSRFRPTQTKTKKTKTETKLEFFGFEDKEDQEGEEGSEGGIAGKSSYKIKYFGFDDLSESDSDDESSQAKEKKAKKAAAALAALSSSVDSPHTSDSQDSQASSNTGELNRFGTGLYTVVQHVKHFNDVVEFGENQEFTDDFEYLETGLKSSQPLNTRCLSIISLATRCAMPSFRMHLRARGKVAQVFKMLSDAPQHPNLALCTAALMYILSRDRLNMDLDRACLELMIKLLELDQDYSAHQDQLTAKEVAKVKEKIRKLCETVHNKHLDLENITTGHLAMETLLSLTSKRAGDWFKEELRLLGGLDHIVDKVKECVQNLSQEDDKENLVASLWGAERCLRVLESVTVQNPENQGYLIAYKDSQLIVSSARALRCCEDMIQRYSRALNNSSLSSSGATLPHCSFSNVGKAVEDCMRAVIGVLLNLTHDNEWGSTKTGEQEQLIVTALNCVLRVPRYIPQEQRFDVRVLGLGLLINLVEYSSRNRHCLVDMEYNVDDTCLEDSLICTGEGRNCLFLERERAAILAEAKTDDLISEAPKPALDQSGEWQETSGEIQWVAAETNDNQTDKKEEEDEELDLNKALQHAGKHMEDSIVASYTALLLGCLCQGSQINVTTVRKNLPKGDFSIMTEMLKKFLSFMNLTCAMGSTGQKSISRVIDYLEHC</sequence>
<comment type="similarity">
    <text evidence="4">Belongs to the WAPL family.</text>
</comment>
<dbReference type="PANTHER" id="PTHR22100:SF13">
    <property type="entry name" value="WINGS APART-LIKE PROTEIN HOMOLOG"/>
    <property type="match status" value="1"/>
</dbReference>
<feature type="compositionally biased region" description="Acidic residues" evidence="18">
    <location>
        <begin position="378"/>
        <end position="388"/>
    </location>
</feature>
<dbReference type="FunFam" id="1.25.10.10:FF:001054">
    <property type="entry name" value="WAPL cohesin release factor a"/>
    <property type="match status" value="1"/>
</dbReference>
<evidence type="ECO:0000256" key="8">
    <source>
        <dbReference type="ARBA" id="ARBA00022618"/>
    </source>
</evidence>
<feature type="compositionally biased region" description="Acidic residues" evidence="18">
    <location>
        <begin position="67"/>
        <end position="80"/>
    </location>
</feature>
<feature type="compositionally biased region" description="Polar residues" evidence="18">
    <location>
        <begin position="448"/>
        <end position="457"/>
    </location>
</feature>
<keyword evidence="7" id="KW-0597">Phosphoprotein</keyword>
<keyword evidence="11" id="KW-0175">Coiled coil</keyword>
<feature type="compositionally biased region" description="Low complexity" evidence="18">
    <location>
        <begin position="434"/>
        <end position="447"/>
    </location>
</feature>
<feature type="compositionally biased region" description="Polar residues" evidence="18">
    <location>
        <begin position="151"/>
        <end position="182"/>
    </location>
</feature>
<feature type="region of interest" description="Disordered" evidence="18">
    <location>
        <begin position="1"/>
        <end position="25"/>
    </location>
</feature>
<keyword evidence="6" id="KW-0963">Cytoplasm</keyword>
<dbReference type="InterPro" id="IPR012502">
    <property type="entry name" value="WAPL_dom"/>
</dbReference>
<feature type="region of interest" description="Disordered" evidence="18">
    <location>
        <begin position="322"/>
        <end position="392"/>
    </location>
</feature>
<feature type="region of interest" description="Disordered" evidence="18">
    <location>
        <begin position="43"/>
        <end position="100"/>
    </location>
</feature>
<dbReference type="Proteomes" id="UP000314980">
    <property type="component" value="Unassembled WGS sequence"/>
</dbReference>
<dbReference type="PROSITE" id="PS51271">
    <property type="entry name" value="WAPL"/>
    <property type="match status" value="1"/>
</dbReference>
<feature type="region of interest" description="Disordered" evidence="18">
    <location>
        <begin position="434"/>
        <end position="457"/>
    </location>
</feature>
<evidence type="ECO:0000256" key="14">
    <source>
        <dbReference type="ARBA" id="ARBA00054706"/>
    </source>
</evidence>
<feature type="compositionally biased region" description="Low complexity" evidence="18">
    <location>
        <begin position="273"/>
        <end position="290"/>
    </location>
</feature>
<feature type="compositionally biased region" description="Pro residues" evidence="18">
    <location>
        <begin position="216"/>
        <end position="230"/>
    </location>
</feature>
<dbReference type="InterPro" id="IPR022771">
    <property type="entry name" value="WAPL_C"/>
</dbReference>
<name>A0A4W6ES08_LATCA</name>
<dbReference type="GO" id="GO:0005737">
    <property type="term" value="C:cytoplasm"/>
    <property type="evidence" value="ECO:0007669"/>
    <property type="project" value="UniProtKB-SubCell"/>
</dbReference>
<dbReference type="InterPro" id="IPR011989">
    <property type="entry name" value="ARM-like"/>
</dbReference>
<evidence type="ECO:0000256" key="17">
    <source>
        <dbReference type="ARBA" id="ARBA00080613"/>
    </source>
</evidence>
<reference evidence="20" key="2">
    <citation type="submission" date="2025-08" db="UniProtKB">
        <authorList>
            <consortium name="Ensembl"/>
        </authorList>
    </citation>
    <scope>IDENTIFICATION</scope>
</reference>
<feature type="compositionally biased region" description="Polar residues" evidence="18">
    <location>
        <begin position="260"/>
        <end position="272"/>
    </location>
</feature>
<evidence type="ECO:0000256" key="2">
    <source>
        <dbReference type="ARBA" id="ARBA00004286"/>
    </source>
</evidence>
<keyword evidence="8" id="KW-0132">Cell division</keyword>
<dbReference type="Ensembl" id="ENSLCAT00010042131.1">
    <property type="protein sequence ID" value="ENSLCAP00010041098.1"/>
    <property type="gene ID" value="ENSLCAG00010018987.1"/>
</dbReference>
<dbReference type="PANTHER" id="PTHR22100">
    <property type="entry name" value="WINGS APART-LIKE PROTEIN HOMOLOG"/>
    <property type="match status" value="1"/>
</dbReference>
<dbReference type="GeneTree" id="ENSGT00390000015768"/>
<evidence type="ECO:0000256" key="15">
    <source>
        <dbReference type="ARBA" id="ARBA00064348"/>
    </source>
</evidence>
<feature type="domain" description="WAPL" evidence="19">
    <location>
        <begin position="460"/>
        <end position="991"/>
    </location>
</feature>
<keyword evidence="5" id="KW-0158">Chromosome</keyword>
<evidence type="ECO:0000256" key="10">
    <source>
        <dbReference type="ARBA" id="ARBA00022990"/>
    </source>
</evidence>
<comment type="subcellular location">
    <subcellularLocation>
        <location evidence="2">Chromosome</location>
    </subcellularLocation>
    <subcellularLocation>
        <location evidence="3">Cytoplasm</location>
    </subcellularLocation>
    <subcellularLocation>
        <location evidence="1">Nucleus</location>
    </subcellularLocation>
</comment>
<feature type="region of interest" description="Disordered" evidence="18">
    <location>
        <begin position="132"/>
        <end position="299"/>
    </location>
</feature>
<evidence type="ECO:0000256" key="16">
    <source>
        <dbReference type="ARBA" id="ARBA00069316"/>
    </source>
</evidence>
<feature type="compositionally biased region" description="Basic and acidic residues" evidence="18">
    <location>
        <begin position="12"/>
        <end position="25"/>
    </location>
</feature>
<protein>
    <recommendedName>
        <fullName evidence="16">Wings apart-like protein homolog</fullName>
    </recommendedName>
    <alternativeName>
        <fullName evidence="17">WAPL cohesin release factor</fullName>
    </alternativeName>
</protein>
<evidence type="ECO:0000256" key="11">
    <source>
        <dbReference type="ARBA" id="ARBA00023054"/>
    </source>
</evidence>
<dbReference type="InterPro" id="IPR016024">
    <property type="entry name" value="ARM-type_fold"/>
</dbReference>
<comment type="subunit">
    <text evidence="15">Interacts with the cohesin complex throughout the cell cycle; interacts with both chromatin-bound and soluble pools of the complex. Interacts with RAD21; the interaction is direct. Interacts with PDS5A; the interaction is direct, cohesin-dependent and competitive with CDCA5/SORORIN. Interacts (via FGF motifs) with PDS5B; the interaction is direct. Interacts with a SMC1 protein (SMC1A or SMC1B) and SMC3.</text>
</comment>
<organism evidence="20 21">
    <name type="scientific">Lates calcarifer</name>
    <name type="common">Barramundi</name>
    <name type="synonym">Holocentrus calcarifer</name>
    <dbReference type="NCBI Taxonomy" id="8187"/>
    <lineage>
        <taxon>Eukaryota</taxon>
        <taxon>Metazoa</taxon>
        <taxon>Chordata</taxon>
        <taxon>Craniata</taxon>
        <taxon>Vertebrata</taxon>
        <taxon>Euteleostomi</taxon>
        <taxon>Actinopterygii</taxon>
        <taxon>Neopterygii</taxon>
        <taxon>Teleostei</taxon>
        <taxon>Neoteleostei</taxon>
        <taxon>Acanthomorphata</taxon>
        <taxon>Carangaria</taxon>
        <taxon>Carangaria incertae sedis</taxon>
        <taxon>Centropomidae</taxon>
        <taxon>Lates</taxon>
    </lineage>
</organism>
<dbReference type="Pfam" id="PF07814">
    <property type="entry name" value="WAPL"/>
    <property type="match status" value="1"/>
</dbReference>
<gene>
    <name evidence="20" type="primary">WAPL</name>
    <name evidence="20" type="synonym">wapla</name>
</gene>
<evidence type="ECO:0000256" key="18">
    <source>
        <dbReference type="SAM" id="MobiDB-lite"/>
    </source>
</evidence>
<feature type="compositionally biased region" description="Polar residues" evidence="18">
    <location>
        <begin position="84"/>
        <end position="94"/>
    </location>
</feature>
<keyword evidence="21" id="KW-1185">Reference proteome</keyword>
<keyword evidence="13" id="KW-0131">Cell cycle</keyword>
<evidence type="ECO:0000259" key="19">
    <source>
        <dbReference type="PROSITE" id="PS51271"/>
    </source>
</evidence>
<comment type="function">
    <text evidence="14">Regulator of sister chromatid cohesion in mitosis which negatively regulates cohesin association with chromatin. Involved in both sister chromatid cohesion during interphase and sister-chromatid resolution during early stages of mitosis. Couples DNA replication to sister chromatid cohesion. Cohesion ensures that chromosome partitioning is accurate in both meiotic and mitotic cells and plays an important role in DNA repair.</text>
</comment>
<keyword evidence="9" id="KW-0498">Mitosis</keyword>
<reference evidence="20" key="3">
    <citation type="submission" date="2025-09" db="UniProtKB">
        <authorList>
            <consortium name="Ensembl"/>
        </authorList>
    </citation>
    <scope>IDENTIFICATION</scope>
</reference>
<dbReference type="AlphaFoldDB" id="A0A4W6ES08"/>
<dbReference type="InterPro" id="IPR039874">
    <property type="entry name" value="WAPL"/>
</dbReference>
<evidence type="ECO:0000313" key="20">
    <source>
        <dbReference type="Ensembl" id="ENSLCAP00010041098.1"/>
    </source>
</evidence>
<evidence type="ECO:0000256" key="7">
    <source>
        <dbReference type="ARBA" id="ARBA00022553"/>
    </source>
</evidence>
<evidence type="ECO:0000256" key="1">
    <source>
        <dbReference type="ARBA" id="ARBA00004123"/>
    </source>
</evidence>